<feature type="signal peptide" evidence="1">
    <location>
        <begin position="1"/>
        <end position="31"/>
    </location>
</feature>
<dbReference type="GO" id="GO:0061630">
    <property type="term" value="F:ubiquitin protein ligase activity"/>
    <property type="evidence" value="ECO:0007669"/>
    <property type="project" value="TreeGrafter"/>
</dbReference>
<dbReference type="SUPFAM" id="SSF101898">
    <property type="entry name" value="NHL repeat"/>
    <property type="match status" value="1"/>
</dbReference>
<dbReference type="RefSeq" id="WP_145053402.1">
    <property type="nucleotide sequence ID" value="NZ_CP036433.1"/>
</dbReference>
<dbReference type="PANTHER" id="PTHR24104:SF25">
    <property type="entry name" value="PROTEIN LIN-41"/>
    <property type="match status" value="1"/>
</dbReference>
<dbReference type="EMBL" id="CP036433">
    <property type="protein sequence ID" value="QDU94739.1"/>
    <property type="molecule type" value="Genomic_DNA"/>
</dbReference>
<dbReference type="Gene3D" id="2.60.40.4070">
    <property type="match status" value="1"/>
</dbReference>
<organism evidence="2 3">
    <name type="scientific">Lignipirellula cremea</name>
    <dbReference type="NCBI Taxonomy" id="2528010"/>
    <lineage>
        <taxon>Bacteria</taxon>
        <taxon>Pseudomonadati</taxon>
        <taxon>Planctomycetota</taxon>
        <taxon>Planctomycetia</taxon>
        <taxon>Pirellulales</taxon>
        <taxon>Pirellulaceae</taxon>
        <taxon>Lignipirellula</taxon>
    </lineage>
</organism>
<reference evidence="2 3" key="1">
    <citation type="submission" date="2019-02" db="EMBL/GenBank/DDBJ databases">
        <title>Deep-cultivation of Planctomycetes and their phenomic and genomic characterization uncovers novel biology.</title>
        <authorList>
            <person name="Wiegand S."/>
            <person name="Jogler M."/>
            <person name="Boedeker C."/>
            <person name="Pinto D."/>
            <person name="Vollmers J."/>
            <person name="Rivas-Marin E."/>
            <person name="Kohn T."/>
            <person name="Peeters S.H."/>
            <person name="Heuer A."/>
            <person name="Rast P."/>
            <person name="Oberbeckmann S."/>
            <person name="Bunk B."/>
            <person name="Jeske O."/>
            <person name="Meyerdierks A."/>
            <person name="Storesund J.E."/>
            <person name="Kallscheuer N."/>
            <person name="Luecker S."/>
            <person name="Lage O.M."/>
            <person name="Pohl T."/>
            <person name="Merkel B.J."/>
            <person name="Hornburger P."/>
            <person name="Mueller R.-W."/>
            <person name="Bruemmer F."/>
            <person name="Labrenz M."/>
            <person name="Spormann A.M."/>
            <person name="Op den Camp H."/>
            <person name="Overmann J."/>
            <person name="Amann R."/>
            <person name="Jetten M.S.M."/>
            <person name="Mascher T."/>
            <person name="Medema M.H."/>
            <person name="Devos D.P."/>
            <person name="Kaster A.-K."/>
            <person name="Ovreas L."/>
            <person name="Rohde M."/>
            <person name="Galperin M.Y."/>
            <person name="Jogler C."/>
        </authorList>
    </citation>
    <scope>NUCLEOTIDE SEQUENCE [LARGE SCALE GENOMIC DNA]</scope>
    <source>
        <strain evidence="2 3">Pla85_3_4</strain>
    </source>
</reference>
<dbReference type="GO" id="GO:0043161">
    <property type="term" value="P:proteasome-mediated ubiquitin-dependent protein catabolic process"/>
    <property type="evidence" value="ECO:0007669"/>
    <property type="project" value="TreeGrafter"/>
</dbReference>
<keyword evidence="1" id="KW-0732">Signal</keyword>
<dbReference type="GO" id="GO:0000209">
    <property type="term" value="P:protein polyubiquitination"/>
    <property type="evidence" value="ECO:0007669"/>
    <property type="project" value="TreeGrafter"/>
</dbReference>
<keyword evidence="3" id="KW-1185">Reference proteome</keyword>
<feature type="chain" id="PRO_5022044754" evidence="1">
    <location>
        <begin position="32"/>
        <end position="1479"/>
    </location>
</feature>
<dbReference type="PANTHER" id="PTHR24104">
    <property type="entry name" value="E3 UBIQUITIN-PROTEIN LIGASE NHLRC1-RELATED"/>
    <property type="match status" value="1"/>
</dbReference>
<evidence type="ECO:0000313" key="2">
    <source>
        <dbReference type="EMBL" id="QDU94739.1"/>
    </source>
</evidence>
<name>A0A518DSD0_9BACT</name>
<evidence type="ECO:0000256" key="1">
    <source>
        <dbReference type="SAM" id="SignalP"/>
    </source>
</evidence>
<dbReference type="InterPro" id="IPR050952">
    <property type="entry name" value="TRIM-NHL_E3_ligases"/>
</dbReference>
<dbReference type="GO" id="GO:0008270">
    <property type="term" value="F:zinc ion binding"/>
    <property type="evidence" value="ECO:0007669"/>
    <property type="project" value="UniProtKB-KW"/>
</dbReference>
<dbReference type="KEGG" id="lcre:Pla8534_25450"/>
<dbReference type="Gene3D" id="2.120.10.30">
    <property type="entry name" value="TolB, C-terminal domain"/>
    <property type="match status" value="1"/>
</dbReference>
<sequence length="1479" mass="159885" precursor="true">MLLSLARSFRFVMSLAVLWLAPACWSSPVSGQAPHTLTTISPEQIDPAATAVWVDGKTTALDPDQRETNPLWVLWTSSPKLHPGHNGMAFGAGKLPGPRHLRIGLKEPATIGSVLVKGGGAVSVLRPTATAPGDLADDTQWLPASRLGVSGIHRDEAGRDDLAIWVLPPGTKSQAIRFTHLAAPADSVYEGYLGGVLIAPQRWANLAPMAAPAAESNHRYADRIINGKSDQWNTWENLSQSDAEESPRPEISAEHPEWILLTWPSPVNLDRLLAVWSGFAVAKVQAYVGPADRHPRDASDADWQTVGDFQDLENGYPTPFWPNALPFASIVRTRAIRLQVTAVTVPRHPHVMRRTAEGKRIWLGELMACVDLGQEPLNELPLPAPDRSLQDEPHAPIAVRFELPEPGFVTLVIEDSTGKRIRNLVSETPFPAGLNVAWWDGADDLGRDVEAADHGLFNIPARLVTPGKYRARGLWRKKVEAVYEFPVYSSGSPPWSTADHTGAWLANHSPPSAAVFVPAKFSPTGAPSVFLGSYVTEGPDGFAWVDLNGVKRGGLKWIGGNWTAAPYLGRDTGPQAPVETAAYVASVWPIEKGSNISELRITALQHKNDGKLTPTPVLVQKLPAAGESGDRFEQIGGVAAYNGQIVCSLREQNQLLWIDAAGKTLGQQKLDDPRGLCFDSSGRLLVLSGTTLVRFALADPAADNPIAAGPPETLIADGLEDPFGLTLDASGSIYISDQGASHQVKVYDSRGKLVRLVGRRGLPAAGDYDPLHMNHPAGLAVDSEGQLWVAEHDYLPKRVSVWSPEGKLIRAFYGPGKYGGGGSLDSQDRTRFCYADEGRGALEFQLNWEQGTSQLSRVLYRSSSRFPLPFRAAAPETPLYRSGQRYLTNCYNTNPTGGHNTAFLFHDRDGVAQPAAAMGRANDWPILKTEPFLNLWPEGADPQGDPNRNNGANQAFFIWSDANADAQVQPDEVMLEHLSSGGVTVMADLSFCIANCGGQSLRIPPQRFTPTGVPLYQFADRQVLADEVQRPGSSGGNQVLADDSDEAVVTLGVGPFHQQSLSGVKDGHPAWSYPSPWPGLHASHRAAQPDRPGQVIGSTRLLGGFFEPAGAETEPLWAINGNMGNFYIFTRDGLFVATMFEDSRQGKSWKMPIAQRGMSLAGITLHDENFWPSITRSSDGKVYAVDGSRGSLVRLKGLESLRSIHPFPVEVTPDHLAEAQTFVLAREAQRQASFGKGTLHAVVQGDRPAGEEGLQVDGLSQDWNAAEWVDIDKRGVAANFNANSKPFNVRGALAVRGDRLFAAWSTTQPDLLRNSGELPVALFKTGGALDLMLATDPAADPQRREPAQGDLRLLVTQVDKETKALLYRPVSPNAQGEKVPFSSPWRTITFDQVKDVSDQVQLATDGKGFYEISVPLALLGLAPQAGSSTKGDIGVLRGNGSETTARSYWSNKATGITADVPSEAALTPHLWGAIHWQVP</sequence>
<dbReference type="OrthoDB" id="9799230at2"/>
<dbReference type="InterPro" id="IPR011042">
    <property type="entry name" value="6-blade_b-propeller_TolB-like"/>
</dbReference>
<dbReference type="Proteomes" id="UP000317648">
    <property type="component" value="Chromosome"/>
</dbReference>
<accession>A0A518DSD0</accession>
<protein>
    <submittedName>
        <fullName evidence="2">NHL repeat protein</fullName>
    </submittedName>
</protein>
<proteinExistence type="predicted"/>
<gene>
    <name evidence="2" type="ORF">Pla8534_25450</name>
</gene>
<evidence type="ECO:0000313" key="3">
    <source>
        <dbReference type="Proteomes" id="UP000317648"/>
    </source>
</evidence>